<dbReference type="Gene3D" id="3.40.1690.10">
    <property type="entry name" value="secretion proteins EscU"/>
    <property type="match status" value="1"/>
</dbReference>
<dbReference type="PRINTS" id="PR00950">
    <property type="entry name" value="TYPE3IMSPROT"/>
</dbReference>
<keyword evidence="3" id="KW-0966">Cell projection</keyword>
<proteinExistence type="predicted"/>
<dbReference type="PANTHER" id="PTHR30531:SF12">
    <property type="entry name" value="FLAGELLAR BIOSYNTHETIC PROTEIN FLHB"/>
    <property type="match status" value="1"/>
</dbReference>
<keyword evidence="3" id="KW-0969">Cilium</keyword>
<keyword evidence="4" id="KW-1185">Reference proteome</keyword>
<dbReference type="AlphaFoldDB" id="A0A8J3EUA0"/>
<keyword evidence="2" id="KW-1133">Transmembrane helix</keyword>
<dbReference type="GO" id="GO:0009306">
    <property type="term" value="P:protein secretion"/>
    <property type="evidence" value="ECO:0007669"/>
    <property type="project" value="InterPro"/>
</dbReference>
<dbReference type="SUPFAM" id="SSF160544">
    <property type="entry name" value="EscU C-terminal domain-like"/>
    <property type="match status" value="1"/>
</dbReference>
<dbReference type="Gene3D" id="6.10.250.2080">
    <property type="match status" value="1"/>
</dbReference>
<keyword evidence="2" id="KW-0472">Membrane</keyword>
<feature type="transmembrane region" description="Helical" evidence="2">
    <location>
        <begin position="79"/>
        <end position="102"/>
    </location>
</feature>
<dbReference type="GO" id="GO:0005886">
    <property type="term" value="C:plasma membrane"/>
    <property type="evidence" value="ECO:0007669"/>
    <property type="project" value="TreeGrafter"/>
</dbReference>
<keyword evidence="3" id="KW-0282">Flagellum</keyword>
<dbReference type="InterPro" id="IPR006135">
    <property type="entry name" value="T3SS_substrate_exporter"/>
</dbReference>
<dbReference type="Proteomes" id="UP000650511">
    <property type="component" value="Unassembled WGS sequence"/>
</dbReference>
<reference evidence="3" key="1">
    <citation type="journal article" date="2014" name="Int. J. Syst. Evol. Microbiol.">
        <title>Complete genome sequence of Corynebacterium casei LMG S-19264T (=DSM 44701T), isolated from a smear-ripened cheese.</title>
        <authorList>
            <consortium name="US DOE Joint Genome Institute (JGI-PGF)"/>
            <person name="Walter F."/>
            <person name="Albersmeier A."/>
            <person name="Kalinowski J."/>
            <person name="Ruckert C."/>
        </authorList>
    </citation>
    <scope>NUCLEOTIDE SEQUENCE</scope>
    <source>
        <strain evidence="3">CGMCC 1.14988</strain>
    </source>
</reference>
<evidence type="ECO:0000256" key="2">
    <source>
        <dbReference type="SAM" id="Phobius"/>
    </source>
</evidence>
<gene>
    <name evidence="3" type="ORF">GCM10011354_20550</name>
</gene>
<evidence type="ECO:0000256" key="1">
    <source>
        <dbReference type="SAM" id="MobiDB-lite"/>
    </source>
</evidence>
<dbReference type="PANTHER" id="PTHR30531">
    <property type="entry name" value="FLAGELLAR BIOSYNTHETIC PROTEIN FLHB"/>
    <property type="match status" value="1"/>
</dbReference>
<feature type="region of interest" description="Disordered" evidence="1">
    <location>
        <begin position="1"/>
        <end position="22"/>
    </location>
</feature>
<name>A0A8J3EUA0_9ACTN</name>
<dbReference type="RefSeq" id="WP_165403872.1">
    <property type="nucleotide sequence ID" value="NZ_BMHA01000007.1"/>
</dbReference>
<reference evidence="3" key="2">
    <citation type="submission" date="2020-09" db="EMBL/GenBank/DDBJ databases">
        <authorList>
            <person name="Sun Q."/>
            <person name="Zhou Y."/>
        </authorList>
    </citation>
    <scope>NUCLEOTIDE SEQUENCE</scope>
    <source>
        <strain evidence="3">CGMCC 1.14988</strain>
    </source>
</reference>
<feature type="transmembrane region" description="Helical" evidence="2">
    <location>
        <begin position="177"/>
        <end position="202"/>
    </location>
</feature>
<keyword evidence="2" id="KW-0812">Transmembrane</keyword>
<dbReference type="InterPro" id="IPR029025">
    <property type="entry name" value="T3SS_substrate_exporter_C"/>
</dbReference>
<feature type="transmembrane region" description="Helical" evidence="2">
    <location>
        <begin position="36"/>
        <end position="59"/>
    </location>
</feature>
<comment type="caution">
    <text evidence="3">The sequence shown here is derived from an EMBL/GenBank/DDBJ whole genome shotgun (WGS) entry which is preliminary data.</text>
</comment>
<sequence length="355" mass="38097">MAKDGKTERATPQRRKKARDEGTVARSQEVAVAASFAGLIGILATVGSSILYTSAGHFAEVFRTAGSADALTDAGPRALQMMIVMAGPFLAIAVVVGVLASVSQVGFKVNMKLAKPKLKNLSLKKGLEKFKPAVASWELLRSMLKLGAVGAVVWPTLAKWPEHLLSDRALGGGLQRISSALGSIILRAALLALLIAGADYAFQRWRTNSQMKMSHHEIKREHKDSEGDPLVRAQRRRRASDLSRNRMMQDVATADVLVTNPTHLCVALRYDPDEGAPRVVAKGADLVADKLKSIARRHGVPITPDIPLARALFQGCKVGQHVPAALYEAVAVVLATAYRRSGRGPASRKLQKVGA</sequence>
<organism evidence="3 4">
    <name type="scientific">Egicoccus halophilus</name>
    <dbReference type="NCBI Taxonomy" id="1670830"/>
    <lineage>
        <taxon>Bacteria</taxon>
        <taxon>Bacillati</taxon>
        <taxon>Actinomycetota</taxon>
        <taxon>Nitriliruptoria</taxon>
        <taxon>Egicoccales</taxon>
        <taxon>Egicoccaceae</taxon>
        <taxon>Egicoccus</taxon>
    </lineage>
</organism>
<accession>A0A8J3EUA0</accession>
<evidence type="ECO:0000313" key="3">
    <source>
        <dbReference type="EMBL" id="GGI06729.1"/>
    </source>
</evidence>
<evidence type="ECO:0000313" key="4">
    <source>
        <dbReference type="Proteomes" id="UP000650511"/>
    </source>
</evidence>
<dbReference type="EMBL" id="BMHA01000007">
    <property type="protein sequence ID" value="GGI06729.1"/>
    <property type="molecule type" value="Genomic_DNA"/>
</dbReference>
<protein>
    <submittedName>
        <fullName evidence="3">Flagellar biosynthesis protein FlhB</fullName>
    </submittedName>
</protein>
<feature type="compositionally biased region" description="Basic and acidic residues" evidence="1">
    <location>
        <begin position="1"/>
        <end position="11"/>
    </location>
</feature>
<dbReference type="Pfam" id="PF01312">
    <property type="entry name" value="Bac_export_2"/>
    <property type="match status" value="1"/>
</dbReference>